<evidence type="ECO:0000313" key="3">
    <source>
        <dbReference type="Proteomes" id="UP000176037"/>
    </source>
</evidence>
<dbReference type="EMBL" id="MJIC01000016">
    <property type="protein sequence ID" value="OFI32802.1"/>
    <property type="molecule type" value="Genomic_DNA"/>
</dbReference>
<feature type="domain" description="DSBA-like thioredoxin" evidence="1">
    <location>
        <begin position="1"/>
        <end position="174"/>
    </location>
</feature>
<dbReference type="Pfam" id="PF01323">
    <property type="entry name" value="DSBA"/>
    <property type="match status" value="1"/>
</dbReference>
<proteinExistence type="predicted"/>
<accession>A0A1E8FA54</accession>
<sequence>MCGWCYGATPLIEVLQANPVIELVMHPGGMIPGRAIEESFRRHILQADSRIAAMTGAKFGERYQAKVSGHEPLILDSYQTALAVVVAQEIAGKGFAMLKAIQSAHFIDGKDTSDLAILQQLAVDLGQGEAEWEKAIAKTKLRLTEIISSSQALMQKLQVRGFPTLLIEKTNQWVTLDHAAFYGHQTGWRDYIAKALGA</sequence>
<dbReference type="InterPro" id="IPR036249">
    <property type="entry name" value="Thioredoxin-like_sf"/>
</dbReference>
<dbReference type="InterPro" id="IPR001853">
    <property type="entry name" value="DSBA-like_thioredoxin_dom"/>
</dbReference>
<dbReference type="Gene3D" id="3.40.30.10">
    <property type="entry name" value="Glutaredoxin"/>
    <property type="match status" value="1"/>
</dbReference>
<comment type="caution">
    <text evidence="2">The sequence shown here is derived from an EMBL/GenBank/DDBJ whole genome shotgun (WGS) entry which is preliminary data.</text>
</comment>
<dbReference type="AlphaFoldDB" id="A0A1E8FA54"/>
<evidence type="ECO:0000259" key="1">
    <source>
        <dbReference type="Pfam" id="PF01323"/>
    </source>
</evidence>
<dbReference type="OrthoDB" id="9813770at2"/>
<keyword evidence="3" id="KW-1185">Reference proteome</keyword>
<gene>
    <name evidence="2" type="ORF">BFC17_06560</name>
</gene>
<dbReference type="Proteomes" id="UP000176037">
    <property type="component" value="Unassembled WGS sequence"/>
</dbReference>
<protein>
    <recommendedName>
        <fullName evidence="1">DSBA-like thioredoxin domain-containing protein</fullName>
    </recommendedName>
</protein>
<organism evidence="2 3">
    <name type="scientific">Alteromonas lipolytica</name>
    <dbReference type="NCBI Taxonomy" id="1856405"/>
    <lineage>
        <taxon>Bacteria</taxon>
        <taxon>Pseudomonadati</taxon>
        <taxon>Pseudomonadota</taxon>
        <taxon>Gammaproteobacteria</taxon>
        <taxon>Alteromonadales</taxon>
        <taxon>Alteromonadaceae</taxon>
        <taxon>Alteromonas/Salinimonas group</taxon>
        <taxon>Alteromonas</taxon>
    </lineage>
</organism>
<dbReference type="GO" id="GO:0016491">
    <property type="term" value="F:oxidoreductase activity"/>
    <property type="evidence" value="ECO:0007669"/>
    <property type="project" value="InterPro"/>
</dbReference>
<name>A0A1E8FA54_9ALTE</name>
<dbReference type="CDD" id="cd03025">
    <property type="entry name" value="DsbA_FrnE_like"/>
    <property type="match status" value="1"/>
</dbReference>
<dbReference type="SUPFAM" id="SSF52833">
    <property type="entry name" value="Thioredoxin-like"/>
    <property type="match status" value="1"/>
</dbReference>
<reference evidence="2 3" key="1">
    <citation type="submission" date="2016-09" db="EMBL/GenBank/DDBJ databases">
        <title>Alteromonas lipolytica, a new species isolated from sea water.</title>
        <authorList>
            <person name="Wu Y.-H."/>
            <person name="Cheng H."/>
            <person name="Xu X.-W."/>
        </authorList>
    </citation>
    <scope>NUCLEOTIDE SEQUENCE [LARGE SCALE GENOMIC DNA]</scope>
    <source>
        <strain evidence="2 3">JW12</strain>
    </source>
</reference>
<dbReference type="STRING" id="1856405.BFC17_06560"/>
<evidence type="ECO:0000313" key="2">
    <source>
        <dbReference type="EMBL" id="OFI32802.1"/>
    </source>
</evidence>